<dbReference type="AlphaFoldDB" id="X0T531"/>
<gene>
    <name evidence="1" type="ORF">S01H1_14225</name>
</gene>
<protein>
    <submittedName>
        <fullName evidence="1">Uncharacterized protein</fullName>
    </submittedName>
</protein>
<name>X0T531_9ZZZZ</name>
<sequence>MAELKLKCCKCGNKMETLPRGAQDIVINEETGEPMYWNGPKYGYTTVDCLVCEKCQEKV</sequence>
<evidence type="ECO:0000313" key="1">
    <source>
        <dbReference type="EMBL" id="GAF82441.1"/>
    </source>
</evidence>
<proteinExistence type="predicted"/>
<reference evidence="1" key="1">
    <citation type="journal article" date="2014" name="Front. Microbiol.">
        <title>High frequency of phylogenetically diverse reductive dehalogenase-homologous genes in deep subseafloor sedimentary metagenomes.</title>
        <authorList>
            <person name="Kawai M."/>
            <person name="Futagami T."/>
            <person name="Toyoda A."/>
            <person name="Takaki Y."/>
            <person name="Nishi S."/>
            <person name="Hori S."/>
            <person name="Arai W."/>
            <person name="Tsubouchi T."/>
            <person name="Morono Y."/>
            <person name="Uchiyama I."/>
            <person name="Ito T."/>
            <person name="Fujiyama A."/>
            <person name="Inagaki F."/>
            <person name="Takami H."/>
        </authorList>
    </citation>
    <scope>NUCLEOTIDE SEQUENCE</scope>
    <source>
        <strain evidence="1">Expedition CK06-06</strain>
    </source>
</reference>
<organism evidence="1">
    <name type="scientific">marine sediment metagenome</name>
    <dbReference type="NCBI Taxonomy" id="412755"/>
    <lineage>
        <taxon>unclassified sequences</taxon>
        <taxon>metagenomes</taxon>
        <taxon>ecological metagenomes</taxon>
    </lineage>
</organism>
<comment type="caution">
    <text evidence="1">The sequence shown here is derived from an EMBL/GenBank/DDBJ whole genome shotgun (WGS) entry which is preliminary data.</text>
</comment>
<dbReference type="EMBL" id="BARS01007387">
    <property type="protein sequence ID" value="GAF82441.1"/>
    <property type="molecule type" value="Genomic_DNA"/>
</dbReference>
<accession>X0T531</accession>